<evidence type="ECO:0000256" key="1">
    <source>
        <dbReference type="SAM" id="MobiDB-lite"/>
    </source>
</evidence>
<gene>
    <name evidence="2" type="ORF">VTAP4600_A0565</name>
</gene>
<protein>
    <recommendedName>
        <fullName evidence="4">Peptidase M15A C-terminal domain-containing protein</fullName>
    </recommendedName>
</protein>
<accession>A0A2N8Z9E8</accession>
<name>A0A2N8Z9E8_9VIBR</name>
<organism evidence="2 3">
    <name type="scientific">Vibrio tapetis subsp. tapetis</name>
    <dbReference type="NCBI Taxonomy" id="1671868"/>
    <lineage>
        <taxon>Bacteria</taxon>
        <taxon>Pseudomonadati</taxon>
        <taxon>Pseudomonadota</taxon>
        <taxon>Gammaproteobacteria</taxon>
        <taxon>Vibrionales</taxon>
        <taxon>Vibrionaceae</taxon>
        <taxon>Vibrio</taxon>
    </lineage>
</organism>
<dbReference type="OrthoDB" id="450621at2"/>
<proteinExistence type="predicted"/>
<dbReference type="RefSeq" id="WP_102521377.1">
    <property type="nucleotide sequence ID" value="NZ_LT960611.1"/>
</dbReference>
<dbReference type="KEGG" id="vta:A0565"/>
<evidence type="ECO:0008006" key="4">
    <source>
        <dbReference type="Google" id="ProtNLM"/>
    </source>
</evidence>
<sequence>MAQKNSKQLEKLCNWPQHKHPNFKGNNKPKANQSLVYLKQLSEMLVKIEDEQGKVTITYGFTSHDLLCYLNKHSPGDMGPTLDQHASSELNSRGNRICKREGASCDILVEGFESKMDEIARFITENLNYDRLYFYGKNKPLHISIGPEQAKYALIRNTRSDGRRVNGKSAIGEATRDLFDNV</sequence>
<dbReference type="AlphaFoldDB" id="A0A2N8Z9E8"/>
<dbReference type="Proteomes" id="UP000235828">
    <property type="component" value="Chromosome A"/>
</dbReference>
<evidence type="ECO:0000313" key="3">
    <source>
        <dbReference type="Proteomes" id="UP000235828"/>
    </source>
</evidence>
<dbReference type="EMBL" id="LT960611">
    <property type="protein sequence ID" value="SON48544.1"/>
    <property type="molecule type" value="Genomic_DNA"/>
</dbReference>
<feature type="region of interest" description="Disordered" evidence="1">
    <location>
        <begin position="1"/>
        <end position="29"/>
    </location>
</feature>
<keyword evidence="3" id="KW-1185">Reference proteome</keyword>
<evidence type="ECO:0000313" key="2">
    <source>
        <dbReference type="EMBL" id="SON48544.1"/>
    </source>
</evidence>
<reference evidence="2 3" key="1">
    <citation type="submission" date="2017-10" db="EMBL/GenBank/DDBJ databases">
        <authorList>
            <person name="Banno H."/>
            <person name="Chua N.-H."/>
        </authorList>
    </citation>
    <scope>NUCLEOTIDE SEQUENCE [LARGE SCALE GENOMIC DNA]</scope>
    <source>
        <strain evidence="2">Vibrio tapetis CECT4600</strain>
    </source>
</reference>